<dbReference type="InterPro" id="IPR031493">
    <property type="entry name" value="Zinc_ribbon_15"/>
</dbReference>
<proteinExistence type="predicted"/>
<evidence type="ECO:0000313" key="9">
    <source>
        <dbReference type="EMBL" id="KQB41142.1"/>
    </source>
</evidence>
<dbReference type="STRING" id="362413.RC62_4518"/>
<sequence>MIIFGSKTVGSTVKSGKFDCPNCRREESYKLKNYKKYFHIFFIPLFKIQDLGDELNCFFCNTAYIPGSILSQEQYDTRNKLGTLSYEENNRLGLEPCDFGKRVGAYAIDLAIMYAVSLTIVLLVPSISMFFMFIGFVYFTACDFVLKGSSLGKLALSIKTVDFDENQEILVYNIILRNLVKGICVYFPPLFMTSLLNQDKRAIHDLAAKTMVIDK</sequence>
<dbReference type="Proteomes" id="UP000050443">
    <property type="component" value="Unassembled WGS sequence"/>
</dbReference>
<evidence type="ECO:0000259" key="7">
    <source>
        <dbReference type="Pfam" id="PF06271"/>
    </source>
</evidence>
<dbReference type="AlphaFoldDB" id="A0A0Q0XXI3"/>
<keyword evidence="2" id="KW-1003">Cell membrane</keyword>
<accession>A0A0Q0XXI3</accession>
<evidence type="ECO:0000313" key="10">
    <source>
        <dbReference type="Proteomes" id="UP000050443"/>
    </source>
</evidence>
<evidence type="ECO:0000256" key="3">
    <source>
        <dbReference type="ARBA" id="ARBA00022692"/>
    </source>
</evidence>
<dbReference type="PANTHER" id="PTHR36115:SF6">
    <property type="entry name" value="PROLINE-RICH ANTIGEN HOMOLOG"/>
    <property type="match status" value="1"/>
</dbReference>
<gene>
    <name evidence="9" type="ORF">RC62_4518</name>
</gene>
<evidence type="ECO:0000256" key="6">
    <source>
        <dbReference type="SAM" id="Phobius"/>
    </source>
</evidence>
<dbReference type="RefSeq" id="WP_055094214.1">
    <property type="nucleotide sequence ID" value="NZ_JRLF01000009.1"/>
</dbReference>
<feature type="domain" description="RDD" evidence="7">
    <location>
        <begin position="98"/>
        <end position="209"/>
    </location>
</feature>
<evidence type="ECO:0000256" key="4">
    <source>
        <dbReference type="ARBA" id="ARBA00022989"/>
    </source>
</evidence>
<dbReference type="PANTHER" id="PTHR36115">
    <property type="entry name" value="PROLINE-RICH ANTIGEN HOMOLOG-RELATED"/>
    <property type="match status" value="1"/>
</dbReference>
<dbReference type="InterPro" id="IPR010432">
    <property type="entry name" value="RDD"/>
</dbReference>
<organism evidence="9 10">
    <name type="scientific">Flavobacterium aquidurense</name>
    <dbReference type="NCBI Taxonomy" id="362413"/>
    <lineage>
        <taxon>Bacteria</taxon>
        <taxon>Pseudomonadati</taxon>
        <taxon>Bacteroidota</taxon>
        <taxon>Flavobacteriia</taxon>
        <taxon>Flavobacteriales</taxon>
        <taxon>Flavobacteriaceae</taxon>
        <taxon>Flavobacterium</taxon>
    </lineage>
</organism>
<name>A0A0Q0XXI3_9FLAO</name>
<dbReference type="PATRIC" id="fig|362413.3.peg.4435"/>
<keyword evidence="5 6" id="KW-0472">Membrane</keyword>
<evidence type="ECO:0000259" key="8">
    <source>
        <dbReference type="Pfam" id="PF17032"/>
    </source>
</evidence>
<dbReference type="Pfam" id="PF06271">
    <property type="entry name" value="RDD"/>
    <property type="match status" value="1"/>
</dbReference>
<evidence type="ECO:0000256" key="5">
    <source>
        <dbReference type="ARBA" id="ARBA00023136"/>
    </source>
</evidence>
<comment type="subcellular location">
    <subcellularLocation>
        <location evidence="1">Cell membrane</location>
        <topology evidence="1">Multi-pass membrane protein</topology>
    </subcellularLocation>
</comment>
<comment type="caution">
    <text evidence="9">The sequence shown here is derived from an EMBL/GenBank/DDBJ whole genome shotgun (WGS) entry which is preliminary data.</text>
</comment>
<reference evidence="9 10" key="1">
    <citation type="submission" date="2014-09" db="EMBL/GenBank/DDBJ databases">
        <title>Genome sequence of Flavobacterium aquidurense RC62.</title>
        <authorList>
            <person name="Kim J.F."/>
            <person name="Kwak M.-J."/>
        </authorList>
    </citation>
    <scope>NUCLEOTIDE SEQUENCE [LARGE SCALE GENOMIC DNA]</scope>
    <source>
        <strain evidence="9 10">RC62</strain>
    </source>
</reference>
<dbReference type="Pfam" id="PF17032">
    <property type="entry name" value="Zn_ribbon_15"/>
    <property type="match status" value="1"/>
</dbReference>
<evidence type="ECO:0000256" key="2">
    <source>
        <dbReference type="ARBA" id="ARBA00022475"/>
    </source>
</evidence>
<dbReference type="InterPro" id="IPR051791">
    <property type="entry name" value="Pra-immunoreactive"/>
</dbReference>
<keyword evidence="3 6" id="KW-0812">Transmembrane</keyword>
<evidence type="ECO:0000256" key="1">
    <source>
        <dbReference type="ARBA" id="ARBA00004651"/>
    </source>
</evidence>
<keyword evidence="4 6" id="KW-1133">Transmembrane helix</keyword>
<dbReference type="EMBL" id="JRLF01000009">
    <property type="protein sequence ID" value="KQB41142.1"/>
    <property type="molecule type" value="Genomic_DNA"/>
</dbReference>
<feature type="domain" description="Zinc-ribbon 15" evidence="8">
    <location>
        <begin position="20"/>
        <end position="64"/>
    </location>
</feature>
<protein>
    <submittedName>
        <fullName evidence="9">RDD domain containing protein</fullName>
    </submittedName>
</protein>
<dbReference type="GO" id="GO:0005886">
    <property type="term" value="C:plasma membrane"/>
    <property type="evidence" value="ECO:0007669"/>
    <property type="project" value="UniProtKB-SubCell"/>
</dbReference>
<feature type="transmembrane region" description="Helical" evidence="6">
    <location>
        <begin position="111"/>
        <end position="139"/>
    </location>
</feature>
<dbReference type="OrthoDB" id="766141at2"/>